<dbReference type="Proteomes" id="UP000246078">
    <property type="component" value="Unassembled WGS sequence"/>
</dbReference>
<dbReference type="CDD" id="cd14008">
    <property type="entry name" value="STKc_LKB1_CaMKK"/>
    <property type="match status" value="1"/>
</dbReference>
<organism evidence="11 12">
    <name type="scientific">Trypanosoma cruzi</name>
    <dbReference type="NCBI Taxonomy" id="5693"/>
    <lineage>
        <taxon>Eukaryota</taxon>
        <taxon>Discoba</taxon>
        <taxon>Euglenozoa</taxon>
        <taxon>Kinetoplastea</taxon>
        <taxon>Metakinetoplastina</taxon>
        <taxon>Trypanosomatida</taxon>
        <taxon>Trypanosomatidae</taxon>
        <taxon>Trypanosoma</taxon>
        <taxon>Schizotrypanum</taxon>
    </lineage>
</organism>
<keyword evidence="6" id="KW-0067">ATP-binding</keyword>
<accession>A0A2V2X012</accession>
<dbReference type="Gene3D" id="1.10.510.10">
    <property type="entry name" value="Transferase(Phosphotransferase) domain 1"/>
    <property type="match status" value="1"/>
</dbReference>
<comment type="catalytic activity">
    <reaction evidence="7">
        <text>L-threonyl-[protein] + ATP = O-phospho-L-threonyl-[protein] + ADP + H(+)</text>
        <dbReference type="Rhea" id="RHEA:46608"/>
        <dbReference type="Rhea" id="RHEA-COMP:11060"/>
        <dbReference type="Rhea" id="RHEA-COMP:11605"/>
        <dbReference type="ChEBI" id="CHEBI:15378"/>
        <dbReference type="ChEBI" id="CHEBI:30013"/>
        <dbReference type="ChEBI" id="CHEBI:30616"/>
        <dbReference type="ChEBI" id="CHEBI:61977"/>
        <dbReference type="ChEBI" id="CHEBI:456216"/>
        <dbReference type="EC" id="2.7.11.1"/>
    </reaction>
</comment>
<proteinExistence type="predicted"/>
<dbReference type="AlphaFoldDB" id="A0A2V2X012"/>
<dbReference type="InterPro" id="IPR011009">
    <property type="entry name" value="Kinase-like_dom_sf"/>
</dbReference>
<dbReference type="VEuPathDB" id="TriTrypDB:TcYC6_0044210"/>
<evidence type="ECO:0000259" key="10">
    <source>
        <dbReference type="PROSITE" id="PS50011"/>
    </source>
</evidence>
<dbReference type="SUPFAM" id="SSF56112">
    <property type="entry name" value="Protein kinase-like (PK-like)"/>
    <property type="match status" value="1"/>
</dbReference>
<dbReference type="VEuPathDB" id="TriTrypDB:TcCLB.503613.10"/>
<dbReference type="SMR" id="A0A2V2X012"/>
<dbReference type="VEuPathDB" id="TriTrypDB:C3747_43g64"/>
<dbReference type="VEuPathDB" id="TriTrypDB:TcCL_ESM01278"/>
<dbReference type="VEuPathDB" id="TriTrypDB:C4B63_70g82"/>
<dbReference type="PANTHER" id="PTHR24346:SF77">
    <property type="entry name" value="SERINE THREONINE PROTEIN KINASE"/>
    <property type="match status" value="1"/>
</dbReference>
<evidence type="ECO:0000256" key="8">
    <source>
        <dbReference type="ARBA" id="ARBA00048679"/>
    </source>
</evidence>
<keyword evidence="2" id="KW-0723">Serine/threonine-protein kinase</keyword>
<dbReference type="PROSITE" id="PS50011">
    <property type="entry name" value="PROTEIN_KINASE_DOM"/>
    <property type="match status" value="1"/>
</dbReference>
<dbReference type="SMART" id="SM00220">
    <property type="entry name" value="S_TKc"/>
    <property type="match status" value="1"/>
</dbReference>
<feature type="region of interest" description="Disordered" evidence="9">
    <location>
        <begin position="38"/>
        <end position="60"/>
    </location>
</feature>
<reference evidence="11 12" key="1">
    <citation type="journal article" date="2018" name="Microb. Genom.">
        <title>Expanding an expanded genome: long-read sequencing of Trypanosoma cruzi.</title>
        <authorList>
            <person name="Berna L."/>
            <person name="Rodriguez M."/>
            <person name="Chiribao M.L."/>
            <person name="Parodi-Talice A."/>
            <person name="Pita S."/>
            <person name="Rijo G."/>
            <person name="Alvarez-Valin F."/>
            <person name="Robello C."/>
        </authorList>
    </citation>
    <scope>NUCLEOTIDE SEQUENCE [LARGE SCALE GENOMIC DNA]</scope>
    <source>
        <strain evidence="11 12">TCC</strain>
    </source>
</reference>
<evidence type="ECO:0000256" key="2">
    <source>
        <dbReference type="ARBA" id="ARBA00022527"/>
    </source>
</evidence>
<dbReference type="EMBL" id="PRFC01000043">
    <property type="protein sequence ID" value="PWV13433.1"/>
    <property type="molecule type" value="Genomic_DNA"/>
</dbReference>
<evidence type="ECO:0000256" key="4">
    <source>
        <dbReference type="ARBA" id="ARBA00022741"/>
    </source>
</evidence>
<feature type="compositionally biased region" description="Low complexity" evidence="9">
    <location>
        <begin position="42"/>
        <end position="60"/>
    </location>
</feature>
<evidence type="ECO:0000256" key="1">
    <source>
        <dbReference type="ARBA" id="ARBA00012513"/>
    </source>
</evidence>
<comment type="catalytic activity">
    <reaction evidence="8">
        <text>L-seryl-[protein] + ATP = O-phospho-L-seryl-[protein] + ADP + H(+)</text>
        <dbReference type="Rhea" id="RHEA:17989"/>
        <dbReference type="Rhea" id="RHEA-COMP:9863"/>
        <dbReference type="Rhea" id="RHEA-COMP:11604"/>
        <dbReference type="ChEBI" id="CHEBI:15378"/>
        <dbReference type="ChEBI" id="CHEBI:29999"/>
        <dbReference type="ChEBI" id="CHEBI:30616"/>
        <dbReference type="ChEBI" id="CHEBI:83421"/>
        <dbReference type="ChEBI" id="CHEBI:456216"/>
        <dbReference type="EC" id="2.7.11.1"/>
    </reaction>
</comment>
<dbReference type="GO" id="GO:0005524">
    <property type="term" value="F:ATP binding"/>
    <property type="evidence" value="ECO:0007669"/>
    <property type="project" value="UniProtKB-KW"/>
</dbReference>
<name>A0A2V2X012_TRYCR</name>
<dbReference type="VEuPathDB" id="TriTrypDB:TcG_03416"/>
<evidence type="ECO:0000313" key="12">
    <source>
        <dbReference type="Proteomes" id="UP000246078"/>
    </source>
</evidence>
<evidence type="ECO:0000256" key="7">
    <source>
        <dbReference type="ARBA" id="ARBA00047899"/>
    </source>
</evidence>
<dbReference type="GO" id="GO:0035556">
    <property type="term" value="P:intracellular signal transduction"/>
    <property type="evidence" value="ECO:0007669"/>
    <property type="project" value="TreeGrafter"/>
</dbReference>
<evidence type="ECO:0000256" key="3">
    <source>
        <dbReference type="ARBA" id="ARBA00022679"/>
    </source>
</evidence>
<dbReference type="InterPro" id="IPR008271">
    <property type="entry name" value="Ser/Thr_kinase_AS"/>
</dbReference>
<dbReference type="VEuPathDB" id="TriTrypDB:ECC02_002872"/>
<dbReference type="VEuPathDB" id="TriTrypDB:BCY84_12951"/>
<dbReference type="EC" id="2.7.11.1" evidence="1"/>
<keyword evidence="4" id="KW-0547">Nucleotide-binding</keyword>
<dbReference type="Pfam" id="PF00069">
    <property type="entry name" value="Pkinase"/>
    <property type="match status" value="1"/>
</dbReference>
<comment type="caution">
    <text evidence="11">The sequence shown here is derived from an EMBL/GenBank/DDBJ whole genome shotgun (WGS) entry which is preliminary data.</text>
</comment>
<dbReference type="GO" id="GO:0005737">
    <property type="term" value="C:cytoplasm"/>
    <property type="evidence" value="ECO:0007669"/>
    <property type="project" value="TreeGrafter"/>
</dbReference>
<dbReference type="VEuPathDB" id="TriTrypDB:TcCLB.511165.80"/>
<evidence type="ECO:0000256" key="5">
    <source>
        <dbReference type="ARBA" id="ARBA00022777"/>
    </source>
</evidence>
<dbReference type="PANTHER" id="PTHR24346">
    <property type="entry name" value="MAP/MICROTUBULE AFFINITY-REGULATING KINASE"/>
    <property type="match status" value="1"/>
</dbReference>
<dbReference type="InterPro" id="IPR000719">
    <property type="entry name" value="Prot_kinase_dom"/>
</dbReference>
<evidence type="ECO:0000313" key="11">
    <source>
        <dbReference type="EMBL" id="PWV13433.1"/>
    </source>
</evidence>
<keyword evidence="3" id="KW-0808">Transferase</keyword>
<feature type="domain" description="Protein kinase" evidence="10">
    <location>
        <begin position="201"/>
        <end position="508"/>
    </location>
</feature>
<dbReference type="VEuPathDB" id="TriTrypDB:TCDM_00599"/>
<keyword evidence="5" id="KW-0418">Kinase</keyword>
<dbReference type="FunFam" id="3.30.200.20:FF:000206">
    <property type="entry name" value="Serine/threonine-protein kinase Ssp1"/>
    <property type="match status" value="1"/>
</dbReference>
<dbReference type="GO" id="GO:0004674">
    <property type="term" value="F:protein serine/threonine kinase activity"/>
    <property type="evidence" value="ECO:0007669"/>
    <property type="project" value="UniProtKB-KW"/>
</dbReference>
<protein>
    <recommendedName>
        <fullName evidence="1">non-specific serine/threonine protein kinase</fullName>
        <ecNumber evidence="1">2.7.11.1</ecNumber>
    </recommendedName>
</protein>
<evidence type="ECO:0000256" key="6">
    <source>
        <dbReference type="ARBA" id="ARBA00022840"/>
    </source>
</evidence>
<dbReference type="PROSITE" id="PS00108">
    <property type="entry name" value="PROTEIN_KINASE_ST"/>
    <property type="match status" value="1"/>
</dbReference>
<gene>
    <name evidence="11" type="ORF">C3747_43g64</name>
</gene>
<dbReference type="Gene3D" id="3.30.200.20">
    <property type="entry name" value="Phosphorylase Kinase, domain 1"/>
    <property type="match status" value="1"/>
</dbReference>
<dbReference type="VEuPathDB" id="TriTrypDB:Tc_MARK_552"/>
<dbReference type="VEuPathDB" id="TriTrypDB:TcBrA4_0089550"/>
<evidence type="ECO:0000256" key="9">
    <source>
        <dbReference type="SAM" id="MobiDB-lite"/>
    </source>
</evidence>
<dbReference type="OrthoDB" id="68483at2759"/>
<dbReference type="VEuPathDB" id="TriTrypDB:TCSYLVIO_001706"/>
<sequence>MLSDDTMEKMSRDELIEHVHKMQETMIAGTNGVAVEERPAWQPQLRSQQSQQQKPVLLPQRSNSLQRNSFFLSEGSDSSHGGTQKFKRARRVDEEPNLLPNTCFSFASQEGMGLGTMLGGDTNSVLSHLSELASTQAAALPDALPDALPVAHRESLSGQTIHNQYSFSASTKSMAMQCPARWTGKLSVFRGEDGTKQINHYQIIKEIGRGACGKVQLAYDMENNTLVAIKVVKRADTNFRIGGQTNAQKQFSAFQREIAVMKKLRHRNIVSLYEVIDDPNAKKLYLVMMYVDKGPIGRVNCPPDAKADTQVCTPIPKNELAWYARQILAGLEYLHQHKIVHRDIKPENILVDRNKHVFLADFGVSEVFDTSNREKMEAMMQESLMAVRTSGGTYQGQGIPIQGARGTMLFMAPEIWRGDGSYASPVDMWALGVTLYILLTGMLPFITLDDIMDPALPVIPTSYGSKWTDLLQGLLDRDPSKRITVRAARAIVKSMSEEDESPETNQLFSPTSITQADLEGALTPAQQQKDQDDMEWLLGQHVEECLDAQDADFSKGFTEAEERSGVYCSTFLVCNSENNSLFGAATGGNKGTENIKSPQAAEKDAFVRAQNSFLGTEKKTAREGLFSIPESDRVFTKVSFPFLEGEERHDATTKRGEKSIFTSNASLPVANSRGRAATRFKSKSGFFSMLREALSFSRSKKSKV</sequence>